<sequence>MNYTSDQFNIQYLPHYTLLVKTGFHTDTILVSDEKGTVQVMMEYESEQPEPSALQLLSLPFVRVKIVVPHQSLVFVPNELFKEEALEDYTQFLMDEEQGNTLHQKLNLGGVTAVYQYDAILYNRWKSLFPEAQFIPEFQVVLEQAQQHIPLQGEVIGVHFGDQTADIFVFLNGQFQLYNTFEVYSVEDLTYYLLRIFSSFHIKDKVQKLLISGEIPEEDYRQRLVQLAERVETLTAKIKISSSDEQVQQQLQGLNTLFEY</sequence>
<dbReference type="Gene3D" id="3.30.420.250">
    <property type="match status" value="1"/>
</dbReference>
<evidence type="ECO:0000313" key="2">
    <source>
        <dbReference type="Proteomes" id="UP000254893"/>
    </source>
</evidence>
<accession>A0A380CWZ7</accession>
<evidence type="ECO:0000313" key="1">
    <source>
        <dbReference type="EMBL" id="SUJ29952.1"/>
    </source>
</evidence>
<dbReference type="AlphaFoldDB" id="A0A380CWZ7"/>
<gene>
    <name evidence="1" type="ORF">NCTC11388_04704</name>
</gene>
<dbReference type="Gene3D" id="3.30.420.260">
    <property type="match status" value="1"/>
</dbReference>
<dbReference type="RefSeq" id="WP_115171830.1">
    <property type="nucleotide sequence ID" value="NZ_UGYW01000002.1"/>
</dbReference>
<dbReference type="EMBL" id="UGYW01000002">
    <property type="protein sequence ID" value="SUJ29952.1"/>
    <property type="molecule type" value="Genomic_DNA"/>
</dbReference>
<dbReference type="Proteomes" id="UP000254893">
    <property type="component" value="Unassembled WGS sequence"/>
</dbReference>
<dbReference type="CDD" id="cd24013">
    <property type="entry name" value="ASKHA_ATPase_BT3980-like"/>
    <property type="match status" value="1"/>
</dbReference>
<protein>
    <submittedName>
        <fullName evidence="1">Protein of uncharacterized function (DUF3822)</fullName>
    </submittedName>
</protein>
<proteinExistence type="predicted"/>
<dbReference type="Pfam" id="PF12864">
    <property type="entry name" value="DUF3822"/>
    <property type="match status" value="1"/>
</dbReference>
<organism evidence="1 2">
    <name type="scientific">Sphingobacterium spiritivorum</name>
    <name type="common">Flavobacterium spiritivorum</name>
    <dbReference type="NCBI Taxonomy" id="258"/>
    <lineage>
        <taxon>Bacteria</taxon>
        <taxon>Pseudomonadati</taxon>
        <taxon>Bacteroidota</taxon>
        <taxon>Sphingobacteriia</taxon>
        <taxon>Sphingobacteriales</taxon>
        <taxon>Sphingobacteriaceae</taxon>
        <taxon>Sphingobacterium</taxon>
    </lineage>
</organism>
<reference evidence="1 2" key="1">
    <citation type="submission" date="2018-06" db="EMBL/GenBank/DDBJ databases">
        <authorList>
            <consortium name="Pathogen Informatics"/>
            <person name="Doyle S."/>
        </authorList>
    </citation>
    <scope>NUCLEOTIDE SEQUENCE [LARGE SCALE GENOMIC DNA]</scope>
    <source>
        <strain evidence="1 2">NCTC11388</strain>
    </source>
</reference>
<dbReference type="InterPro" id="IPR024213">
    <property type="entry name" value="DUF3822"/>
</dbReference>
<name>A0A380CWZ7_SPHSI</name>